<keyword evidence="2" id="KW-1185">Reference proteome</keyword>
<gene>
    <name evidence="1" type="ORF">DERYTH_LOCUS22664</name>
</gene>
<organism evidence="1 2">
    <name type="scientific">Dentiscutata erythropus</name>
    <dbReference type="NCBI Taxonomy" id="1348616"/>
    <lineage>
        <taxon>Eukaryota</taxon>
        <taxon>Fungi</taxon>
        <taxon>Fungi incertae sedis</taxon>
        <taxon>Mucoromycota</taxon>
        <taxon>Glomeromycotina</taxon>
        <taxon>Glomeromycetes</taxon>
        <taxon>Diversisporales</taxon>
        <taxon>Gigasporaceae</taxon>
        <taxon>Dentiscutata</taxon>
    </lineage>
</organism>
<evidence type="ECO:0000313" key="1">
    <source>
        <dbReference type="EMBL" id="CAG8797353.1"/>
    </source>
</evidence>
<name>A0A9N9JWU9_9GLOM</name>
<accession>A0A9N9JWU9</accession>
<sequence>SPLLPRSQFNGSSIEKLNEGKLEEWLRSTATLSFSHVKKKRVSD</sequence>
<dbReference type="Proteomes" id="UP000789405">
    <property type="component" value="Unassembled WGS sequence"/>
</dbReference>
<feature type="non-terminal residue" evidence="1">
    <location>
        <position position="1"/>
    </location>
</feature>
<dbReference type="AlphaFoldDB" id="A0A9N9JWU9"/>
<reference evidence="1" key="1">
    <citation type="submission" date="2021-06" db="EMBL/GenBank/DDBJ databases">
        <authorList>
            <person name="Kallberg Y."/>
            <person name="Tangrot J."/>
            <person name="Rosling A."/>
        </authorList>
    </citation>
    <scope>NUCLEOTIDE SEQUENCE</scope>
    <source>
        <strain evidence="1">MA453B</strain>
    </source>
</reference>
<evidence type="ECO:0000313" key="2">
    <source>
        <dbReference type="Proteomes" id="UP000789405"/>
    </source>
</evidence>
<proteinExistence type="predicted"/>
<feature type="non-terminal residue" evidence="1">
    <location>
        <position position="44"/>
    </location>
</feature>
<comment type="caution">
    <text evidence="1">The sequence shown here is derived from an EMBL/GenBank/DDBJ whole genome shotgun (WGS) entry which is preliminary data.</text>
</comment>
<protein>
    <submittedName>
        <fullName evidence="1">14627_t:CDS:1</fullName>
    </submittedName>
</protein>
<dbReference type="EMBL" id="CAJVPY010032066">
    <property type="protein sequence ID" value="CAG8797353.1"/>
    <property type="molecule type" value="Genomic_DNA"/>
</dbReference>